<evidence type="ECO:0000259" key="13">
    <source>
        <dbReference type="PROSITE" id="PS50023"/>
    </source>
</evidence>
<feature type="domain" description="LIM zinc-binding" evidence="13">
    <location>
        <begin position="66"/>
        <end position="131"/>
    </location>
</feature>
<evidence type="ECO:0000256" key="6">
    <source>
        <dbReference type="ARBA" id="ARBA00023125"/>
    </source>
</evidence>
<reference evidence="16" key="1">
    <citation type="submission" date="2019-12" db="UniProtKB">
        <authorList>
            <consortium name="WormBaseParasite"/>
        </authorList>
    </citation>
    <scope>IDENTIFICATION</scope>
</reference>
<dbReference type="STRING" id="70415.A0A5S6R654"/>
<name>A0A5S6R654_TRIMR</name>
<feature type="compositionally biased region" description="Basic and acidic residues" evidence="12">
    <location>
        <begin position="137"/>
        <end position="153"/>
    </location>
</feature>
<evidence type="ECO:0000256" key="2">
    <source>
        <dbReference type="ARBA" id="ARBA00022723"/>
    </source>
</evidence>
<comment type="subcellular location">
    <subcellularLocation>
        <location evidence="1 9 11">Nucleus</location>
    </subcellularLocation>
</comment>
<dbReference type="GO" id="GO:0046872">
    <property type="term" value="F:metal ion binding"/>
    <property type="evidence" value="ECO:0007669"/>
    <property type="project" value="UniProtKB-KW"/>
</dbReference>
<evidence type="ECO:0000256" key="12">
    <source>
        <dbReference type="SAM" id="MobiDB-lite"/>
    </source>
</evidence>
<keyword evidence="3" id="KW-0677">Repeat</keyword>
<keyword evidence="4 10" id="KW-0862">Zinc</keyword>
<organism evidence="15 16">
    <name type="scientific">Trichuris muris</name>
    <name type="common">Mouse whipworm</name>
    <dbReference type="NCBI Taxonomy" id="70415"/>
    <lineage>
        <taxon>Eukaryota</taxon>
        <taxon>Metazoa</taxon>
        <taxon>Ecdysozoa</taxon>
        <taxon>Nematoda</taxon>
        <taxon>Enoplea</taxon>
        <taxon>Dorylaimia</taxon>
        <taxon>Trichinellida</taxon>
        <taxon>Trichuridae</taxon>
        <taxon>Trichuris</taxon>
    </lineage>
</organism>
<dbReference type="InterPro" id="IPR050453">
    <property type="entry name" value="LIM_Homeobox_TF"/>
</dbReference>
<feature type="domain" description="LIM zinc-binding" evidence="13">
    <location>
        <begin position="5"/>
        <end position="65"/>
    </location>
</feature>
<dbReference type="Pfam" id="PF00046">
    <property type="entry name" value="Homeodomain"/>
    <property type="match status" value="1"/>
</dbReference>
<evidence type="ECO:0000256" key="10">
    <source>
        <dbReference type="PROSITE-ProRule" id="PRU00125"/>
    </source>
</evidence>
<dbReference type="InterPro" id="IPR001356">
    <property type="entry name" value="HD"/>
</dbReference>
<dbReference type="AlphaFoldDB" id="A0A5S6R654"/>
<dbReference type="PROSITE" id="PS00478">
    <property type="entry name" value="LIM_DOMAIN_1"/>
    <property type="match status" value="2"/>
</dbReference>
<dbReference type="GO" id="GO:0005634">
    <property type="term" value="C:nucleus"/>
    <property type="evidence" value="ECO:0007669"/>
    <property type="project" value="UniProtKB-SubCell"/>
</dbReference>
<protein>
    <submittedName>
        <fullName evidence="16">Homeobox domain-containing protein</fullName>
    </submittedName>
</protein>
<feature type="region of interest" description="Disordered" evidence="12">
    <location>
        <begin position="191"/>
        <end position="216"/>
    </location>
</feature>
<keyword evidence="8 9" id="KW-0539">Nucleus</keyword>
<keyword evidence="2 10" id="KW-0479">Metal-binding</keyword>
<dbReference type="Pfam" id="PF00412">
    <property type="entry name" value="LIM"/>
    <property type="match status" value="1"/>
</dbReference>
<feature type="region of interest" description="Disordered" evidence="12">
    <location>
        <begin position="137"/>
        <end position="156"/>
    </location>
</feature>
<evidence type="ECO:0000256" key="7">
    <source>
        <dbReference type="ARBA" id="ARBA00023155"/>
    </source>
</evidence>
<dbReference type="InterPro" id="IPR009057">
    <property type="entry name" value="Homeodomain-like_sf"/>
</dbReference>
<dbReference type="SMART" id="SM00132">
    <property type="entry name" value="LIM"/>
    <property type="match status" value="2"/>
</dbReference>
<dbReference type="PROSITE" id="PS00027">
    <property type="entry name" value="HOMEOBOX_1"/>
    <property type="match status" value="1"/>
</dbReference>
<dbReference type="Gene3D" id="1.10.10.60">
    <property type="entry name" value="Homeodomain-like"/>
    <property type="match status" value="1"/>
</dbReference>
<evidence type="ECO:0000256" key="4">
    <source>
        <dbReference type="ARBA" id="ARBA00022833"/>
    </source>
</evidence>
<dbReference type="InterPro" id="IPR017970">
    <property type="entry name" value="Homeobox_CS"/>
</dbReference>
<dbReference type="SMART" id="SM00389">
    <property type="entry name" value="HOX"/>
    <property type="match status" value="1"/>
</dbReference>
<dbReference type="PANTHER" id="PTHR24208:SF170">
    <property type="entry name" value="MECHANOSENSORY PROTEIN 3"/>
    <property type="match status" value="1"/>
</dbReference>
<keyword evidence="6 9" id="KW-0238">DNA-binding</keyword>
<evidence type="ECO:0000256" key="5">
    <source>
        <dbReference type="ARBA" id="ARBA00023038"/>
    </source>
</evidence>
<dbReference type="PROSITE" id="PS50071">
    <property type="entry name" value="HOMEOBOX_2"/>
    <property type="match status" value="1"/>
</dbReference>
<dbReference type="CDD" id="cd00086">
    <property type="entry name" value="homeodomain"/>
    <property type="match status" value="1"/>
</dbReference>
<keyword evidence="7 9" id="KW-0371">Homeobox</keyword>
<sequence length="317" mass="35869">MAANPQCSHCRETIFDRYYMRIGNDECRHEKCARCTACQQSLVNACYLKGHKMYCKQDYFKLFSPHRCFVCCSGIAPCDQVYKMAVGLYCHAHCHRCCLCEEQLKTGETMALDRRCQKLYCMKHANADTAKLDAVVKQEGDKREPRKVQRQGDRMSTLKQLPSEAAIVGDRLAGEAGGGGGGAVEVTEKTINGEHSPSGDKAPLGPTEQIKEENPSEDRILTGLLKRRGPRTTIKPFQLQMLNDAFTKTPKPTKHVRAKLALDTGLTMRVIQVWFQNRRSKERRLKHLCNWIRENERKTLAFRIGTAVPPPPKETAK</sequence>
<evidence type="ECO:0000256" key="1">
    <source>
        <dbReference type="ARBA" id="ARBA00004123"/>
    </source>
</evidence>
<dbReference type="GO" id="GO:0000981">
    <property type="term" value="F:DNA-binding transcription factor activity, RNA polymerase II-specific"/>
    <property type="evidence" value="ECO:0007669"/>
    <property type="project" value="InterPro"/>
</dbReference>
<dbReference type="InterPro" id="IPR001781">
    <property type="entry name" value="Znf_LIM"/>
</dbReference>
<dbReference type="SUPFAM" id="SSF46689">
    <property type="entry name" value="Homeodomain-like"/>
    <property type="match status" value="1"/>
</dbReference>
<dbReference type="Proteomes" id="UP000046395">
    <property type="component" value="Unassembled WGS sequence"/>
</dbReference>
<keyword evidence="5 10" id="KW-0440">LIM domain</keyword>
<evidence type="ECO:0000313" key="16">
    <source>
        <dbReference type="WBParaSite" id="TMUE_3000014727.1"/>
    </source>
</evidence>
<accession>A0A5S6R654</accession>
<evidence type="ECO:0000313" key="15">
    <source>
        <dbReference type="Proteomes" id="UP000046395"/>
    </source>
</evidence>
<evidence type="ECO:0000256" key="3">
    <source>
        <dbReference type="ARBA" id="ARBA00022737"/>
    </source>
</evidence>
<evidence type="ECO:0000256" key="11">
    <source>
        <dbReference type="RuleBase" id="RU000682"/>
    </source>
</evidence>
<keyword evidence="15" id="KW-1185">Reference proteome</keyword>
<feature type="DNA-binding region" description="Homeobox" evidence="9">
    <location>
        <begin position="227"/>
        <end position="286"/>
    </location>
</feature>
<dbReference type="GO" id="GO:0000977">
    <property type="term" value="F:RNA polymerase II transcription regulatory region sequence-specific DNA binding"/>
    <property type="evidence" value="ECO:0007669"/>
    <property type="project" value="TreeGrafter"/>
</dbReference>
<evidence type="ECO:0000256" key="9">
    <source>
        <dbReference type="PROSITE-ProRule" id="PRU00108"/>
    </source>
</evidence>
<dbReference type="WBParaSite" id="TMUE_3000014727.1">
    <property type="protein sequence ID" value="TMUE_3000014727.1"/>
    <property type="gene ID" value="WBGene00290532"/>
</dbReference>
<dbReference type="Gene3D" id="2.10.110.10">
    <property type="entry name" value="Cysteine Rich Protein"/>
    <property type="match status" value="2"/>
</dbReference>
<feature type="domain" description="Homeobox" evidence="14">
    <location>
        <begin position="225"/>
        <end position="285"/>
    </location>
</feature>
<proteinExistence type="predicted"/>
<dbReference type="PANTHER" id="PTHR24208">
    <property type="entry name" value="LIM/HOMEOBOX PROTEIN LHX"/>
    <property type="match status" value="1"/>
</dbReference>
<evidence type="ECO:0000259" key="14">
    <source>
        <dbReference type="PROSITE" id="PS50071"/>
    </source>
</evidence>
<dbReference type="PROSITE" id="PS50023">
    <property type="entry name" value="LIM_DOMAIN_2"/>
    <property type="match status" value="2"/>
</dbReference>
<dbReference type="GO" id="GO:0030182">
    <property type="term" value="P:neuron differentiation"/>
    <property type="evidence" value="ECO:0007669"/>
    <property type="project" value="TreeGrafter"/>
</dbReference>
<evidence type="ECO:0000256" key="8">
    <source>
        <dbReference type="ARBA" id="ARBA00023242"/>
    </source>
</evidence>